<dbReference type="InterPro" id="IPR011333">
    <property type="entry name" value="SKP1/BTB/POZ_sf"/>
</dbReference>
<dbReference type="Gene3D" id="3.30.710.10">
    <property type="entry name" value="Potassium Channel Kv1.1, Chain A"/>
    <property type="match status" value="1"/>
</dbReference>
<feature type="transmembrane region" description="Helical" evidence="4">
    <location>
        <begin position="56"/>
        <end position="75"/>
    </location>
</feature>
<dbReference type="InterPro" id="IPR036296">
    <property type="entry name" value="SKP1-like_dim_sf"/>
</dbReference>
<evidence type="ECO:0000313" key="6">
    <source>
        <dbReference type="Proteomes" id="UP000887560"/>
    </source>
</evidence>
<dbReference type="InterPro" id="IPR016897">
    <property type="entry name" value="SKP1"/>
</dbReference>
<name>A0A915NF28_9BILA</name>
<dbReference type="GO" id="GO:0006511">
    <property type="term" value="P:ubiquitin-dependent protein catabolic process"/>
    <property type="evidence" value="ECO:0007669"/>
    <property type="project" value="InterPro"/>
</dbReference>
<dbReference type="Proteomes" id="UP000887560">
    <property type="component" value="Unplaced"/>
</dbReference>
<feature type="compositionally biased region" description="Polar residues" evidence="3">
    <location>
        <begin position="264"/>
        <end position="273"/>
    </location>
</feature>
<protein>
    <submittedName>
        <fullName evidence="7">SKP1 component dimerisation domain-containing protein</fullName>
    </submittedName>
</protein>
<feature type="compositionally biased region" description="Low complexity" evidence="3">
    <location>
        <begin position="250"/>
        <end position="263"/>
    </location>
</feature>
<keyword evidence="4" id="KW-1133">Transmembrane helix</keyword>
<dbReference type="AlphaFoldDB" id="A0A915NF28"/>
<dbReference type="Pfam" id="PF01466">
    <property type="entry name" value="Skp1"/>
    <property type="match status" value="1"/>
</dbReference>
<evidence type="ECO:0000259" key="5">
    <source>
        <dbReference type="Pfam" id="PF01466"/>
    </source>
</evidence>
<evidence type="ECO:0000256" key="2">
    <source>
        <dbReference type="ARBA" id="ARBA00022786"/>
    </source>
</evidence>
<dbReference type="SMART" id="SM00512">
    <property type="entry name" value="Skp1"/>
    <property type="match status" value="1"/>
</dbReference>
<proteinExistence type="inferred from homology"/>
<dbReference type="WBParaSite" id="scf7180000416102.g56">
    <property type="protein sequence ID" value="scf7180000416102.g56"/>
    <property type="gene ID" value="scf7180000416102.g56"/>
</dbReference>
<accession>A0A915NF28</accession>
<dbReference type="SUPFAM" id="SSF81382">
    <property type="entry name" value="Skp1 dimerisation domain-like"/>
    <property type="match status" value="1"/>
</dbReference>
<feature type="region of interest" description="Disordered" evidence="3">
    <location>
        <begin position="223"/>
        <end position="300"/>
    </location>
</feature>
<keyword evidence="2" id="KW-0833">Ubl conjugation pathway</keyword>
<feature type="region of interest" description="Disordered" evidence="3">
    <location>
        <begin position="1"/>
        <end position="30"/>
    </location>
</feature>
<reference evidence="7" key="1">
    <citation type="submission" date="2022-11" db="UniProtKB">
        <authorList>
            <consortium name="WormBaseParasite"/>
        </authorList>
    </citation>
    <scope>IDENTIFICATION</scope>
</reference>
<dbReference type="InterPro" id="IPR001232">
    <property type="entry name" value="SKP1-like"/>
</dbReference>
<sequence length="300" mass="34403">MSQESIADSNENVEMAEEESEENQEPKLYNHVLTEEQKQRKIKCVTWDDKVVEVEWYLMMQCGAFVLLWFFLFLTGNISIFKFFRESLNLEDAANPEALDNFNFPLNEITEECFVKVVEWLRNHQGLGPIEIKYDHITGERKWFTLTEWERNFFEIDFEFLKEIYLASNFLDIKSLYYYCAQEAARCIMDKSAQEIRDMLGLPDVRNFDLTDEEKAAIAREYEYREEGSTPPPPPAAEEVVDESNLVGTSSSFLPKSSSPSSSQVYANVNGSEVTLDFNGGSSGNNNDKNEGDKPGPSSS</sequence>
<evidence type="ECO:0000256" key="1">
    <source>
        <dbReference type="ARBA" id="ARBA00009993"/>
    </source>
</evidence>
<feature type="compositionally biased region" description="Acidic residues" evidence="3">
    <location>
        <begin position="14"/>
        <end position="23"/>
    </location>
</feature>
<dbReference type="PANTHER" id="PTHR11165">
    <property type="entry name" value="SKP1"/>
    <property type="match status" value="1"/>
</dbReference>
<organism evidence="6 7">
    <name type="scientific">Meloidogyne floridensis</name>
    <dbReference type="NCBI Taxonomy" id="298350"/>
    <lineage>
        <taxon>Eukaryota</taxon>
        <taxon>Metazoa</taxon>
        <taxon>Ecdysozoa</taxon>
        <taxon>Nematoda</taxon>
        <taxon>Chromadorea</taxon>
        <taxon>Rhabditida</taxon>
        <taxon>Tylenchina</taxon>
        <taxon>Tylenchomorpha</taxon>
        <taxon>Tylenchoidea</taxon>
        <taxon>Meloidogynidae</taxon>
        <taxon>Meloidogyninae</taxon>
        <taxon>Meloidogyne</taxon>
    </lineage>
</organism>
<evidence type="ECO:0000256" key="3">
    <source>
        <dbReference type="SAM" id="MobiDB-lite"/>
    </source>
</evidence>
<keyword evidence="6" id="KW-1185">Reference proteome</keyword>
<keyword evidence="4" id="KW-0472">Membrane</keyword>
<comment type="similarity">
    <text evidence="1">Belongs to the SKP1 family.</text>
</comment>
<evidence type="ECO:0000256" key="4">
    <source>
        <dbReference type="SAM" id="Phobius"/>
    </source>
</evidence>
<keyword evidence="4" id="KW-0812">Transmembrane</keyword>
<feature type="domain" description="SKP1 component dimerisation" evidence="5">
    <location>
        <begin position="174"/>
        <end position="223"/>
    </location>
</feature>
<dbReference type="InterPro" id="IPR016072">
    <property type="entry name" value="Skp1_comp_dimer"/>
</dbReference>
<evidence type="ECO:0000313" key="7">
    <source>
        <dbReference type="WBParaSite" id="scf7180000416102.g56"/>
    </source>
</evidence>